<dbReference type="EMBL" id="JAWLKF010000007">
    <property type="protein sequence ID" value="MDV6303725.1"/>
    <property type="molecule type" value="Genomic_DNA"/>
</dbReference>
<evidence type="ECO:0000313" key="2">
    <source>
        <dbReference type="Proteomes" id="UP001186104"/>
    </source>
</evidence>
<reference evidence="1 2" key="1">
    <citation type="submission" date="2023-10" db="EMBL/GenBank/DDBJ databases">
        <title>Development of a sustainable strategy for remediation of hydrocarbon-contaminated territories based on the waste exchange concept.</title>
        <authorList>
            <person name="Krivoruchko A."/>
        </authorList>
    </citation>
    <scope>NUCLEOTIDE SEQUENCE [LARGE SCALE GENOMIC DNA]</scope>
    <source>
        <strain evidence="1 2">IEGM 1327</strain>
    </source>
</reference>
<dbReference type="RefSeq" id="WP_317533303.1">
    <property type="nucleotide sequence ID" value="NZ_JAWLKF010000007.1"/>
</dbReference>
<evidence type="ECO:0000313" key="1">
    <source>
        <dbReference type="EMBL" id="MDV6303725.1"/>
    </source>
</evidence>
<sequence>MTDICNPAYRLHTILTKIRNANADISLRDNLRPLLDAETHAEVFTSIGRLLALPDETEKALIDAANRTGLDVNSAQFMFYRRWHPTVSKALHTAFYNLAGPTSAVSRVIDVEEMASLEAAHYWLQNLTTHPPVTTATLVELRERVTQLIAEIYGSNDLDEQLRYFVTEQLGRVIAALDAAELVGTRVVQSSADEVHGAMIRTLTNTGIPTTPEGRTLLQKVGKLLAAITLATGAAGGMLVLPSQAKEAWEVFAGEASSTLSDQPASTATNTQR</sequence>
<accession>A0ABU4D1X9</accession>
<organism evidence="1 2">
    <name type="scientific">Rhodococcus cerastii</name>
    <dbReference type="NCBI Taxonomy" id="908616"/>
    <lineage>
        <taxon>Bacteria</taxon>
        <taxon>Bacillati</taxon>
        <taxon>Actinomycetota</taxon>
        <taxon>Actinomycetes</taxon>
        <taxon>Mycobacteriales</taxon>
        <taxon>Nocardiaceae</taxon>
        <taxon>Rhodococcus</taxon>
    </lineage>
</organism>
<comment type="caution">
    <text evidence="1">The sequence shown here is derived from an EMBL/GenBank/DDBJ whole genome shotgun (WGS) entry which is preliminary data.</text>
</comment>
<name>A0ABU4D1X9_9NOCA</name>
<gene>
    <name evidence="1" type="ORF">R3P93_14265</name>
</gene>
<dbReference type="Proteomes" id="UP001186104">
    <property type="component" value="Unassembled WGS sequence"/>
</dbReference>
<protein>
    <submittedName>
        <fullName evidence="1">Uncharacterized protein</fullName>
    </submittedName>
</protein>
<keyword evidence="2" id="KW-1185">Reference proteome</keyword>
<proteinExistence type="predicted"/>